<dbReference type="GO" id="GO:1904115">
    <property type="term" value="C:axon cytoplasm"/>
    <property type="evidence" value="ECO:0007669"/>
    <property type="project" value="GOC"/>
</dbReference>
<sequence length="142" mass="15432">MMSPPPRLLPLSDRSSLTPPPCVSACSVDSSRQSARSFGAAMFTCRAAWQRSGSAARRAAFTLRRDVVPRRSMSSVPGGSGENIVYSLLCGGALVGALSYAYSTVNSDHNRFNSRLDDIRSRPKAEWVAKPWPPKSRDEDEA</sequence>
<feature type="region of interest" description="Disordered" evidence="1">
    <location>
        <begin position="123"/>
        <end position="142"/>
    </location>
</feature>
<accession>A0A3S2MI01</accession>
<protein>
    <submittedName>
        <fullName evidence="2">Uncharacterized protein</fullName>
    </submittedName>
</protein>
<reference evidence="2 3" key="1">
    <citation type="submission" date="2018-11" db="EMBL/GenBank/DDBJ databases">
        <authorList>
            <person name="Lopez-Roques C."/>
            <person name="Donnadieu C."/>
            <person name="Bouchez O."/>
            <person name="Klopp C."/>
            <person name="Cabau C."/>
            <person name="Zahm M."/>
        </authorList>
    </citation>
    <scope>NUCLEOTIDE SEQUENCE [LARGE SCALE GENOMIC DNA]</scope>
    <source>
        <strain evidence="2">RS831</strain>
        <tissue evidence="2">Whole body</tissue>
    </source>
</reference>
<gene>
    <name evidence="2" type="ORF">OJAV_G00104330</name>
</gene>
<dbReference type="GO" id="GO:0005739">
    <property type="term" value="C:mitochondrion"/>
    <property type="evidence" value="ECO:0007669"/>
    <property type="project" value="InterPro"/>
</dbReference>
<dbReference type="PANTHER" id="PTHR22910">
    <property type="entry name" value="PROTEIN MGARP"/>
    <property type="match status" value="1"/>
</dbReference>
<dbReference type="InterPro" id="IPR026093">
    <property type="entry name" value="MGARP"/>
</dbReference>
<name>A0A3S2MI01_ORYJA</name>
<proteinExistence type="predicted"/>
<dbReference type="PANTHER" id="PTHR22910:SF6">
    <property type="entry name" value="PROTEIN MGARP"/>
    <property type="match status" value="1"/>
</dbReference>
<dbReference type="GO" id="GO:0008089">
    <property type="term" value="P:anterograde axonal transport"/>
    <property type="evidence" value="ECO:0007669"/>
    <property type="project" value="InterPro"/>
</dbReference>
<dbReference type="AlphaFoldDB" id="A0A3S2MI01"/>
<dbReference type="OrthoDB" id="9950323at2759"/>
<organism evidence="2 3">
    <name type="scientific">Oryzias javanicus</name>
    <name type="common">Javanese ricefish</name>
    <name type="synonym">Aplocheilus javanicus</name>
    <dbReference type="NCBI Taxonomy" id="123683"/>
    <lineage>
        <taxon>Eukaryota</taxon>
        <taxon>Metazoa</taxon>
        <taxon>Chordata</taxon>
        <taxon>Craniata</taxon>
        <taxon>Vertebrata</taxon>
        <taxon>Euteleostomi</taxon>
        <taxon>Actinopterygii</taxon>
        <taxon>Neopterygii</taxon>
        <taxon>Teleostei</taxon>
        <taxon>Neoteleostei</taxon>
        <taxon>Acanthomorphata</taxon>
        <taxon>Ovalentaria</taxon>
        <taxon>Atherinomorphae</taxon>
        <taxon>Beloniformes</taxon>
        <taxon>Adrianichthyidae</taxon>
        <taxon>Oryziinae</taxon>
        <taxon>Oryzias</taxon>
    </lineage>
</organism>
<dbReference type="EMBL" id="CM012446">
    <property type="protein sequence ID" value="RVE67571.1"/>
    <property type="molecule type" value="Genomic_DNA"/>
</dbReference>
<evidence type="ECO:0000313" key="3">
    <source>
        <dbReference type="Proteomes" id="UP000283210"/>
    </source>
</evidence>
<dbReference type="Proteomes" id="UP000283210">
    <property type="component" value="Chromosome 10"/>
</dbReference>
<reference evidence="2 3" key="2">
    <citation type="submission" date="2019-01" db="EMBL/GenBank/DDBJ databases">
        <title>A chromosome length genome reference of the Java medaka (oryzias javanicus).</title>
        <authorList>
            <person name="Herpin A."/>
            <person name="Takehana Y."/>
            <person name="Naruse K."/>
            <person name="Ansai S."/>
            <person name="Kawaguchi M."/>
        </authorList>
    </citation>
    <scope>NUCLEOTIDE SEQUENCE [LARGE SCALE GENOMIC DNA]</scope>
    <source>
        <strain evidence="2">RS831</strain>
        <tissue evidence="2">Whole body</tissue>
    </source>
</reference>
<evidence type="ECO:0000313" key="2">
    <source>
        <dbReference type="EMBL" id="RVE67571.1"/>
    </source>
</evidence>
<evidence type="ECO:0000256" key="1">
    <source>
        <dbReference type="SAM" id="MobiDB-lite"/>
    </source>
</evidence>
<keyword evidence="3" id="KW-1185">Reference proteome</keyword>